<keyword evidence="4" id="KW-1185">Reference proteome</keyword>
<evidence type="ECO:0000313" key="4">
    <source>
        <dbReference type="Proteomes" id="UP000662857"/>
    </source>
</evidence>
<keyword evidence="1 3" id="KW-0489">Methyltransferase</keyword>
<dbReference type="Pfam" id="PF02636">
    <property type="entry name" value="Methyltransf_28"/>
    <property type="match status" value="1"/>
</dbReference>
<evidence type="ECO:0000256" key="2">
    <source>
        <dbReference type="ARBA" id="ARBA00022679"/>
    </source>
</evidence>
<proteinExistence type="predicted"/>
<dbReference type="Gene3D" id="3.40.50.12710">
    <property type="match status" value="1"/>
</dbReference>
<dbReference type="InterPro" id="IPR038375">
    <property type="entry name" value="NDUFAF7_sf"/>
</dbReference>
<dbReference type="PANTHER" id="PTHR12049:SF7">
    <property type="entry name" value="PROTEIN ARGININE METHYLTRANSFERASE NDUFAF7, MITOCHONDRIAL"/>
    <property type="match status" value="1"/>
</dbReference>
<organism evidence="3 4">
    <name type="scientific">Natronosporangium hydrolyticum</name>
    <dbReference type="NCBI Taxonomy" id="2811111"/>
    <lineage>
        <taxon>Bacteria</taxon>
        <taxon>Bacillati</taxon>
        <taxon>Actinomycetota</taxon>
        <taxon>Actinomycetes</taxon>
        <taxon>Micromonosporales</taxon>
        <taxon>Micromonosporaceae</taxon>
        <taxon>Natronosporangium</taxon>
    </lineage>
</organism>
<protein>
    <submittedName>
        <fullName evidence="3">SAM-dependent methyltransferase</fullName>
    </submittedName>
</protein>
<dbReference type="GO" id="GO:0032259">
    <property type="term" value="P:methylation"/>
    <property type="evidence" value="ECO:0007669"/>
    <property type="project" value="UniProtKB-KW"/>
</dbReference>
<accession>A0A895YGN3</accession>
<dbReference type="GO" id="GO:0035243">
    <property type="term" value="F:protein-arginine omega-N symmetric methyltransferase activity"/>
    <property type="evidence" value="ECO:0007669"/>
    <property type="project" value="TreeGrafter"/>
</dbReference>
<keyword evidence="2" id="KW-0808">Transferase</keyword>
<dbReference type="EMBL" id="CP070499">
    <property type="protein sequence ID" value="QSB17044.1"/>
    <property type="molecule type" value="Genomic_DNA"/>
</dbReference>
<evidence type="ECO:0000256" key="1">
    <source>
        <dbReference type="ARBA" id="ARBA00022603"/>
    </source>
</evidence>
<evidence type="ECO:0000313" key="3">
    <source>
        <dbReference type="EMBL" id="QSB17044.1"/>
    </source>
</evidence>
<dbReference type="SUPFAM" id="SSF53335">
    <property type="entry name" value="S-adenosyl-L-methionine-dependent methyltransferases"/>
    <property type="match status" value="1"/>
</dbReference>
<dbReference type="PANTHER" id="PTHR12049">
    <property type="entry name" value="PROTEIN ARGININE METHYLTRANSFERASE NDUFAF7, MITOCHONDRIAL"/>
    <property type="match status" value="1"/>
</dbReference>
<dbReference type="KEGG" id="nhy:JQS43_01275"/>
<dbReference type="Proteomes" id="UP000662857">
    <property type="component" value="Chromosome"/>
</dbReference>
<reference evidence="3" key="1">
    <citation type="submission" date="2021-02" db="EMBL/GenBank/DDBJ databases">
        <title>Natrosporangium hydrolyticum gen. nov., sp. nov, a haloalkaliphilic actinobacterium from a soda solonchak soil.</title>
        <authorList>
            <person name="Sorokin D.Y."/>
            <person name="Khijniak T.V."/>
            <person name="Zakharycheva A.P."/>
            <person name="Boueva O.V."/>
            <person name="Ariskina E.V."/>
            <person name="Hahnke R.L."/>
            <person name="Bunk B."/>
            <person name="Sproer C."/>
            <person name="Schumann P."/>
            <person name="Evtushenko L.I."/>
            <person name="Kublanov I.V."/>
        </authorList>
    </citation>
    <scope>NUCLEOTIDE SEQUENCE</scope>
    <source>
        <strain evidence="3">DSM 106523</strain>
    </source>
</reference>
<sequence length="354" mass="36593">MAGALYGPEGFFVRPGPGPAGHFRTSAHASPLFAAALARLLERLDEALGRPDPIEVVDVGAGRGELLTALAAAVPAGLRARLRATAVELAPAGEPTSPTYAWSTSLPASITGLLLGTEWLDNVPVDVAEVPVDVAEVPVDVAELDDRGVPRRVLVDPATGDETLGDPVAGADAAWLARWWPLTVPGSRAELGHPRDQAWAAAVAAIDRGAALAVDYGHEAANRPPFGSLAGYQAGRQVDPIPDGTRDLTAHVAIDAVRHAGEAAAAARPAASGSTLRQQPSMLVRQSQALTALGISGARPPHELATRDPGEYLRRLAAAGAAAELTDPTGLGGHYWLLQPVALPDRADVTGWLT</sequence>
<dbReference type="InterPro" id="IPR003788">
    <property type="entry name" value="NDUFAF7"/>
</dbReference>
<dbReference type="RefSeq" id="WP_239679266.1">
    <property type="nucleotide sequence ID" value="NZ_CP070499.1"/>
</dbReference>
<gene>
    <name evidence="3" type="ORF">JQS43_01275</name>
</gene>
<name>A0A895YGN3_9ACTN</name>
<dbReference type="InterPro" id="IPR029063">
    <property type="entry name" value="SAM-dependent_MTases_sf"/>
</dbReference>
<dbReference type="AlphaFoldDB" id="A0A895YGN3"/>